<proteinExistence type="predicted"/>
<dbReference type="InterPro" id="IPR011989">
    <property type="entry name" value="ARM-like"/>
</dbReference>
<dbReference type="PhylomeDB" id="A0A0G4FSH3"/>
<sequence length="207" mass="22324">MVKRAATTILRKFFYAPKEPAEVIPSRLAYTFFEDGLLSKLSPLLISPDEETRENAANVLASTLLSISSTIHTVPESQPAILETIIDAGILPNARAPVLPCSGSEGVDMTAEYMLTHLSGCALLIREGNETQQIYAADQECTETLCMFARGLPSRGSFLDTLIADSFTSLLSGNLRQQAKATILRTGGCKEWIEEAAEDPIVSDASA</sequence>
<dbReference type="SUPFAM" id="SSF48371">
    <property type="entry name" value="ARM repeat"/>
    <property type="match status" value="1"/>
</dbReference>
<reference evidence="1 2" key="1">
    <citation type="submission" date="2014-11" db="EMBL/GenBank/DDBJ databases">
        <authorList>
            <person name="Zhu J."/>
            <person name="Qi W."/>
            <person name="Song R."/>
        </authorList>
    </citation>
    <scope>NUCLEOTIDE SEQUENCE [LARGE SCALE GENOMIC DNA]</scope>
</reference>
<organism evidence="1 2">
    <name type="scientific">Vitrella brassicaformis (strain CCMP3155)</name>
    <dbReference type="NCBI Taxonomy" id="1169540"/>
    <lineage>
        <taxon>Eukaryota</taxon>
        <taxon>Sar</taxon>
        <taxon>Alveolata</taxon>
        <taxon>Colpodellida</taxon>
        <taxon>Vitrellaceae</taxon>
        <taxon>Vitrella</taxon>
    </lineage>
</organism>
<evidence type="ECO:0000313" key="1">
    <source>
        <dbReference type="EMBL" id="CEM17646.1"/>
    </source>
</evidence>
<dbReference type="Proteomes" id="UP000041254">
    <property type="component" value="Unassembled WGS sequence"/>
</dbReference>
<dbReference type="InParanoid" id="A0A0G4FSH3"/>
<dbReference type="Gene3D" id="1.25.10.10">
    <property type="entry name" value="Leucine-rich Repeat Variant"/>
    <property type="match status" value="1"/>
</dbReference>
<name>A0A0G4FSH3_VITBC</name>
<accession>A0A0G4FSH3</accession>
<dbReference type="InterPro" id="IPR016024">
    <property type="entry name" value="ARM-type_fold"/>
</dbReference>
<keyword evidence="2" id="KW-1185">Reference proteome</keyword>
<dbReference type="EMBL" id="CDMY01000493">
    <property type="protein sequence ID" value="CEM17646.1"/>
    <property type="molecule type" value="Genomic_DNA"/>
</dbReference>
<evidence type="ECO:0000313" key="2">
    <source>
        <dbReference type="Proteomes" id="UP000041254"/>
    </source>
</evidence>
<protein>
    <submittedName>
        <fullName evidence="1">Uncharacterized protein</fullName>
    </submittedName>
</protein>
<dbReference type="AlphaFoldDB" id="A0A0G4FSH3"/>
<gene>
    <name evidence="1" type="ORF">Vbra_16074</name>
</gene>
<dbReference type="VEuPathDB" id="CryptoDB:Vbra_16074"/>